<dbReference type="Gene3D" id="3.40.50.2000">
    <property type="entry name" value="Glycogen Phosphorylase B"/>
    <property type="match status" value="2"/>
</dbReference>
<reference evidence="4 5" key="1">
    <citation type="submission" date="2018-02" db="EMBL/GenBank/DDBJ databases">
        <title>Draft genome of wild Prunus yedoensis var. nudiflora.</title>
        <authorList>
            <person name="Baek S."/>
            <person name="Kim J.-H."/>
            <person name="Choi K."/>
            <person name="Kim G.-B."/>
            <person name="Cho A."/>
            <person name="Jang H."/>
            <person name="Shin C.-H."/>
            <person name="Yu H.-J."/>
            <person name="Mun J.-H."/>
        </authorList>
    </citation>
    <scope>NUCLEOTIDE SEQUENCE [LARGE SCALE GENOMIC DNA]</scope>
    <source>
        <strain evidence="5">cv. Jeju island</strain>
        <tissue evidence="4">Leaf</tissue>
    </source>
</reference>
<evidence type="ECO:0000256" key="3">
    <source>
        <dbReference type="ARBA" id="ARBA00022679"/>
    </source>
</evidence>
<keyword evidence="3 4" id="KW-0808">Transferase</keyword>
<evidence type="ECO:0000313" key="4">
    <source>
        <dbReference type="EMBL" id="PQQ13599.1"/>
    </source>
</evidence>
<evidence type="ECO:0000313" key="5">
    <source>
        <dbReference type="Proteomes" id="UP000250321"/>
    </source>
</evidence>
<dbReference type="InterPro" id="IPR002213">
    <property type="entry name" value="UDP_glucos_trans"/>
</dbReference>
<keyword evidence="2" id="KW-0328">Glycosyltransferase</keyword>
<dbReference type="FunFam" id="3.40.50.2000:FF:000056">
    <property type="entry name" value="Glycosyltransferase"/>
    <property type="match status" value="1"/>
</dbReference>
<proteinExistence type="inferred from homology"/>
<evidence type="ECO:0000256" key="2">
    <source>
        <dbReference type="ARBA" id="ARBA00022676"/>
    </source>
</evidence>
<dbReference type="GO" id="GO:0008194">
    <property type="term" value="F:UDP-glycosyltransferase activity"/>
    <property type="evidence" value="ECO:0007669"/>
    <property type="project" value="InterPro"/>
</dbReference>
<protein>
    <submittedName>
        <fullName evidence="4">UDP-glycosyltransferase 72E1</fullName>
    </submittedName>
</protein>
<keyword evidence="5" id="KW-1185">Reference proteome</keyword>
<sequence length="478" mass="51349">MVARETTQKKPHVAVLASPGMGHVTPLLELAKRLVVDHGFQVTFLAISTDAPPAQIQLLNSSTLPPDLHVIHLPHVDVSNLLTASTGVSVRIVLVVRRTLSYLPSVLTNMQPPIQSLIVDPFCGEALEFAAAFSIPTYLFMTTSASFTALTMYFPTLHAQVDGDYSKIAEKVLVPGCNPLLLDDLIPGVLMPEVLPLCNRIPLVKGVFINTWEELEPVTLGAIRKNPFFLGLPAPPVYPIGPLSKGNEDEPLTSTMESKKMLTWLDKQPPDSVVYVSFGSGGTLSGEQMSELAWGLELSQTRFVWVARPPSEVSASGSFFEAGYDAEGAASYLPDGFLDRTRERGLVISSWAPQVAVLSHGSVAGFVTHCGWNSVLESIAQGVGMIAWPLYAEQSMNARMLVDMGVAVWPKPDGERAVVGRGEVERVVRSVMEGEQGKAMRQKVIELQGTALKALGLGGSSNASLAGLAEEWRAGGSP</sequence>
<dbReference type="PANTHER" id="PTHR48046:SF4">
    <property type="entry name" value="GLYCOSYLTRANSFERASE"/>
    <property type="match status" value="1"/>
</dbReference>
<dbReference type="AlphaFoldDB" id="A0A314Z3K6"/>
<dbReference type="STRING" id="2094558.A0A314Z3K6"/>
<comment type="similarity">
    <text evidence="1">Belongs to the UDP-glycosyltransferase family.</text>
</comment>
<dbReference type="CDD" id="cd03784">
    <property type="entry name" value="GT1_Gtf-like"/>
    <property type="match status" value="1"/>
</dbReference>
<dbReference type="Pfam" id="PF00201">
    <property type="entry name" value="UDPGT"/>
    <property type="match status" value="1"/>
</dbReference>
<accession>A0A314Z3K6</accession>
<dbReference type="EMBL" id="PJQY01000291">
    <property type="protein sequence ID" value="PQQ13599.1"/>
    <property type="molecule type" value="Genomic_DNA"/>
</dbReference>
<comment type="caution">
    <text evidence="4">The sequence shown here is derived from an EMBL/GenBank/DDBJ whole genome shotgun (WGS) entry which is preliminary data.</text>
</comment>
<name>A0A314Z3K6_PRUYE</name>
<dbReference type="Proteomes" id="UP000250321">
    <property type="component" value="Unassembled WGS sequence"/>
</dbReference>
<organism evidence="4 5">
    <name type="scientific">Prunus yedoensis var. nudiflora</name>
    <dbReference type="NCBI Taxonomy" id="2094558"/>
    <lineage>
        <taxon>Eukaryota</taxon>
        <taxon>Viridiplantae</taxon>
        <taxon>Streptophyta</taxon>
        <taxon>Embryophyta</taxon>
        <taxon>Tracheophyta</taxon>
        <taxon>Spermatophyta</taxon>
        <taxon>Magnoliopsida</taxon>
        <taxon>eudicotyledons</taxon>
        <taxon>Gunneridae</taxon>
        <taxon>Pentapetalae</taxon>
        <taxon>rosids</taxon>
        <taxon>fabids</taxon>
        <taxon>Rosales</taxon>
        <taxon>Rosaceae</taxon>
        <taxon>Amygdaloideae</taxon>
        <taxon>Amygdaleae</taxon>
        <taxon>Prunus</taxon>
    </lineage>
</organism>
<evidence type="ECO:0000256" key="1">
    <source>
        <dbReference type="ARBA" id="ARBA00009995"/>
    </source>
</evidence>
<dbReference type="OrthoDB" id="5835829at2759"/>
<gene>
    <name evidence="4" type="ORF">Pyn_34281</name>
</gene>
<dbReference type="PANTHER" id="PTHR48046">
    <property type="entry name" value="UDP-GLYCOSYLTRANSFERASE 72E1"/>
    <property type="match status" value="1"/>
</dbReference>
<dbReference type="SUPFAM" id="SSF53756">
    <property type="entry name" value="UDP-Glycosyltransferase/glycogen phosphorylase"/>
    <property type="match status" value="1"/>
</dbReference>